<comment type="caution">
    <text evidence="3">The sequence shown here is derived from an EMBL/GenBank/DDBJ whole genome shotgun (WGS) entry which is preliminary data.</text>
</comment>
<dbReference type="PANTHER" id="PTHR30135">
    <property type="entry name" value="UNCHARACTERIZED PROTEIN YVCK-RELATED"/>
    <property type="match status" value="1"/>
</dbReference>
<name>A0A9D2M907_9FIRM</name>
<dbReference type="Proteomes" id="UP000824208">
    <property type="component" value="Unassembled WGS sequence"/>
</dbReference>
<dbReference type="NCBIfam" id="TIGR01826">
    <property type="entry name" value="CofD_related"/>
    <property type="match status" value="1"/>
</dbReference>
<organism evidence="3 4">
    <name type="scientific">Candidatus Flavonifractor intestinipullorum</name>
    <dbReference type="NCBI Taxonomy" id="2838587"/>
    <lineage>
        <taxon>Bacteria</taxon>
        <taxon>Bacillati</taxon>
        <taxon>Bacillota</taxon>
        <taxon>Clostridia</taxon>
        <taxon>Eubacteriales</taxon>
        <taxon>Oscillospiraceae</taxon>
        <taxon>Flavonifractor</taxon>
    </lineage>
</organism>
<dbReference type="HAMAP" id="MF_00973">
    <property type="entry name" value="Gluconeogen_factor"/>
    <property type="match status" value="1"/>
</dbReference>
<comment type="subcellular location">
    <subcellularLocation>
        <location evidence="2">Cytoplasm</location>
    </subcellularLocation>
</comment>
<dbReference type="Gene3D" id="3.40.50.10680">
    <property type="entry name" value="CofD-like domains"/>
    <property type="match status" value="1"/>
</dbReference>
<dbReference type="EMBL" id="DWYC01000028">
    <property type="protein sequence ID" value="HJB56391.1"/>
    <property type="molecule type" value="Genomic_DNA"/>
</dbReference>
<dbReference type="CDD" id="cd07187">
    <property type="entry name" value="YvcK_like"/>
    <property type="match status" value="1"/>
</dbReference>
<comment type="similarity">
    <text evidence="2">Belongs to the gluconeogenesis factor family.</text>
</comment>
<reference evidence="3" key="1">
    <citation type="journal article" date="2021" name="PeerJ">
        <title>Extensive microbial diversity within the chicken gut microbiome revealed by metagenomics and culture.</title>
        <authorList>
            <person name="Gilroy R."/>
            <person name="Ravi A."/>
            <person name="Getino M."/>
            <person name="Pursley I."/>
            <person name="Horton D.L."/>
            <person name="Alikhan N.F."/>
            <person name="Baker D."/>
            <person name="Gharbi K."/>
            <person name="Hall N."/>
            <person name="Watson M."/>
            <person name="Adriaenssens E.M."/>
            <person name="Foster-Nyarko E."/>
            <person name="Jarju S."/>
            <person name="Secka A."/>
            <person name="Antonio M."/>
            <person name="Oren A."/>
            <person name="Chaudhuri R.R."/>
            <person name="La Ragione R."/>
            <person name="Hildebrand F."/>
            <person name="Pallen M.J."/>
        </authorList>
    </citation>
    <scope>NUCLEOTIDE SEQUENCE</scope>
    <source>
        <strain evidence="3">CHK189-11263</strain>
    </source>
</reference>
<evidence type="ECO:0000313" key="4">
    <source>
        <dbReference type="Proteomes" id="UP000824208"/>
    </source>
</evidence>
<evidence type="ECO:0000313" key="3">
    <source>
        <dbReference type="EMBL" id="HJB56391.1"/>
    </source>
</evidence>
<dbReference type="InterPro" id="IPR002882">
    <property type="entry name" value="CofD"/>
</dbReference>
<reference evidence="3" key="2">
    <citation type="submission" date="2021-04" db="EMBL/GenBank/DDBJ databases">
        <authorList>
            <person name="Gilroy R."/>
        </authorList>
    </citation>
    <scope>NUCLEOTIDE SEQUENCE</scope>
    <source>
        <strain evidence="3">CHK189-11263</strain>
    </source>
</reference>
<gene>
    <name evidence="3" type="ORF">H9714_02450</name>
</gene>
<dbReference type="GO" id="GO:0043743">
    <property type="term" value="F:LPPG:FO 2-phospho-L-lactate transferase activity"/>
    <property type="evidence" value="ECO:0007669"/>
    <property type="project" value="InterPro"/>
</dbReference>
<dbReference type="AlphaFoldDB" id="A0A9D2M907"/>
<dbReference type="SUPFAM" id="SSF142338">
    <property type="entry name" value="CofD-like"/>
    <property type="match status" value="1"/>
</dbReference>
<dbReference type="GO" id="GO:0005737">
    <property type="term" value="C:cytoplasm"/>
    <property type="evidence" value="ECO:0007669"/>
    <property type="project" value="UniProtKB-SubCell"/>
</dbReference>
<dbReference type="InterPro" id="IPR010119">
    <property type="entry name" value="Gluconeogen_factor"/>
</dbReference>
<dbReference type="PANTHER" id="PTHR30135:SF3">
    <property type="entry name" value="GLUCONEOGENESIS FACTOR-RELATED"/>
    <property type="match status" value="1"/>
</dbReference>
<dbReference type="GO" id="GO:0008360">
    <property type="term" value="P:regulation of cell shape"/>
    <property type="evidence" value="ECO:0007669"/>
    <property type="project" value="UniProtKB-UniRule"/>
</dbReference>
<dbReference type="Pfam" id="PF01933">
    <property type="entry name" value="CofD"/>
    <property type="match status" value="1"/>
</dbReference>
<evidence type="ECO:0000256" key="2">
    <source>
        <dbReference type="HAMAP-Rule" id="MF_00973"/>
    </source>
</evidence>
<dbReference type="InterPro" id="IPR038136">
    <property type="entry name" value="CofD-like_dom_sf"/>
</dbReference>
<sequence length="337" mass="36267">MADPKYQEWANGPKIVAIGGGTGLSTMLRGLKLHTRRLTAIVTVADDGGGSGVLREDLGMPPPGDIRHCMEALANAEPVMSQLLRYRFPDGSGRLTGQSFGNLILAALNGIYPSFDQAVARMSEVLAITGRVLPVTNENVQLEATFENGTSVVGESKIFHFKKEQDCRIQSVRLLPERPAALPAALEAIADAELILLGPGSLYTSVIPNLLVEGISEAVCRSKAVKMYICNIMTQDGETEGMTASEHVAALLQHSGPGLVDLCLCNSAPVRPGLVERYREEDAAPIVVDREAIEALGVEVVTRPVSSETSDYARHSVKRLADAVMDIYRQRASTKIF</sequence>
<evidence type="ECO:0000256" key="1">
    <source>
        <dbReference type="ARBA" id="ARBA00022490"/>
    </source>
</evidence>
<comment type="function">
    <text evidence="2">Required for morphogenesis under gluconeogenic growth conditions.</text>
</comment>
<accession>A0A9D2M907</accession>
<proteinExistence type="inferred from homology"/>
<keyword evidence="1 2" id="KW-0963">Cytoplasm</keyword>
<protein>
    <recommendedName>
        <fullName evidence="2">Putative gluconeogenesis factor</fullName>
    </recommendedName>
</protein>